<evidence type="ECO:0000313" key="1">
    <source>
        <dbReference type="EMBL" id="KAJ4481832.1"/>
    </source>
</evidence>
<evidence type="ECO:0000313" key="2">
    <source>
        <dbReference type="Proteomes" id="UP001150217"/>
    </source>
</evidence>
<gene>
    <name evidence="1" type="ORF">C8R41DRAFT_841537</name>
</gene>
<reference evidence="1" key="1">
    <citation type="submission" date="2022-08" db="EMBL/GenBank/DDBJ databases">
        <title>A Global Phylogenomic Analysis of the Shiitake Genus Lentinula.</title>
        <authorList>
            <consortium name="DOE Joint Genome Institute"/>
            <person name="Sierra-Patev S."/>
            <person name="Min B."/>
            <person name="Naranjo-Ortiz M."/>
            <person name="Looney B."/>
            <person name="Konkel Z."/>
            <person name="Slot J.C."/>
            <person name="Sakamoto Y."/>
            <person name="Steenwyk J.L."/>
            <person name="Rokas A."/>
            <person name="Carro J."/>
            <person name="Camarero S."/>
            <person name="Ferreira P."/>
            <person name="Molpeceres G."/>
            <person name="Ruiz-Duenas F.J."/>
            <person name="Serrano A."/>
            <person name="Henrissat B."/>
            <person name="Drula E."/>
            <person name="Hughes K.W."/>
            <person name="Mata J.L."/>
            <person name="Ishikawa N.K."/>
            <person name="Vargas-Isla R."/>
            <person name="Ushijima S."/>
            <person name="Smith C.A."/>
            <person name="Ahrendt S."/>
            <person name="Andreopoulos W."/>
            <person name="He G."/>
            <person name="Labutti K."/>
            <person name="Lipzen A."/>
            <person name="Ng V."/>
            <person name="Riley R."/>
            <person name="Sandor L."/>
            <person name="Barry K."/>
            <person name="Martinez A.T."/>
            <person name="Xiao Y."/>
            <person name="Gibbons J.G."/>
            <person name="Terashima K."/>
            <person name="Grigoriev I.V."/>
            <person name="Hibbett D.S."/>
        </authorList>
    </citation>
    <scope>NUCLEOTIDE SEQUENCE</scope>
    <source>
        <strain evidence="1">RHP3577 ss4</strain>
    </source>
</reference>
<organism evidence="1 2">
    <name type="scientific">Lentinula lateritia</name>
    <dbReference type="NCBI Taxonomy" id="40482"/>
    <lineage>
        <taxon>Eukaryota</taxon>
        <taxon>Fungi</taxon>
        <taxon>Dikarya</taxon>
        <taxon>Basidiomycota</taxon>
        <taxon>Agaricomycotina</taxon>
        <taxon>Agaricomycetes</taxon>
        <taxon>Agaricomycetidae</taxon>
        <taxon>Agaricales</taxon>
        <taxon>Marasmiineae</taxon>
        <taxon>Omphalotaceae</taxon>
        <taxon>Lentinula</taxon>
    </lineage>
</organism>
<sequence length="87" mass="10309">MHQRWDYLPPLPEDDQTGYLHPPPFAYNPLHDLESCWWLLVYILLQNDDVDNVLKESASVLQRHDMTVSLFTRTVDTTSWRGRLLAR</sequence>
<keyword evidence="2" id="KW-1185">Reference proteome</keyword>
<accession>A0ABQ8V9Q4</accession>
<comment type="caution">
    <text evidence="1">The sequence shown here is derived from an EMBL/GenBank/DDBJ whole genome shotgun (WGS) entry which is preliminary data.</text>
</comment>
<proteinExistence type="predicted"/>
<protein>
    <submittedName>
        <fullName evidence="1">Uncharacterized protein</fullName>
    </submittedName>
</protein>
<name>A0ABQ8V9Q4_9AGAR</name>
<dbReference type="Proteomes" id="UP001150217">
    <property type="component" value="Unassembled WGS sequence"/>
</dbReference>
<dbReference type="EMBL" id="JANVFT010000058">
    <property type="protein sequence ID" value="KAJ4481832.1"/>
    <property type="molecule type" value="Genomic_DNA"/>
</dbReference>